<evidence type="ECO:0000313" key="2">
    <source>
        <dbReference type="EMBL" id="MBC1174560.1"/>
    </source>
</evidence>
<dbReference type="EMBL" id="AJWK01026308">
    <property type="status" value="NOT_ANNOTATED_CDS"/>
    <property type="molecule type" value="Genomic_DNA"/>
</dbReference>
<reference evidence="4" key="1">
    <citation type="submission" date="2012-05" db="EMBL/GenBank/DDBJ databases">
        <title>Whole Genome Assembly of Lutzomyia longipalpis.</title>
        <authorList>
            <person name="Richards S."/>
            <person name="Qu C."/>
            <person name="Dillon R."/>
            <person name="Worley K."/>
            <person name="Scherer S."/>
            <person name="Batterton M."/>
            <person name="Taylor A."/>
            <person name="Hawes A."/>
            <person name="Hernandez B."/>
            <person name="Kovar C."/>
            <person name="Mandapat C."/>
            <person name="Pham C."/>
            <person name="Qu C."/>
            <person name="Jing C."/>
            <person name="Bess C."/>
            <person name="Bandaranaike D."/>
            <person name="Ngo D."/>
            <person name="Ongeri F."/>
            <person name="Arias F."/>
            <person name="Lara F."/>
            <person name="Weissenberger G."/>
            <person name="Kamau G."/>
            <person name="Han H."/>
            <person name="Shen H."/>
            <person name="Dinh H."/>
            <person name="Khalil I."/>
            <person name="Jones J."/>
            <person name="Shafer J."/>
            <person name="Jayaseelan J."/>
            <person name="Quiroz J."/>
            <person name="Blankenburg K."/>
            <person name="Nguyen L."/>
            <person name="Jackson L."/>
            <person name="Francisco L."/>
            <person name="Tang L.-Y."/>
            <person name="Pu L.-L."/>
            <person name="Perales L."/>
            <person name="Lorensuhewa L."/>
            <person name="Munidasa M."/>
            <person name="Coyle M."/>
            <person name="Taylor M."/>
            <person name="Puazo M."/>
            <person name="Firestine M."/>
            <person name="Scheel M."/>
            <person name="Javaid M."/>
            <person name="Wang M."/>
            <person name="Li M."/>
            <person name="Tabassum N."/>
            <person name="Saada N."/>
            <person name="Osuji N."/>
            <person name="Aqrawi P."/>
            <person name="Fu Q."/>
            <person name="Thornton R."/>
            <person name="Raj R."/>
            <person name="Goodspeed R."/>
            <person name="Mata R."/>
            <person name="Najjar R."/>
            <person name="Gubbala S."/>
            <person name="Lee S."/>
            <person name="Denson S."/>
            <person name="Patil S."/>
            <person name="Macmil S."/>
            <person name="Qi S."/>
            <person name="Matskevitch T."/>
            <person name="Palculict T."/>
            <person name="Mathew T."/>
            <person name="Vee V."/>
            <person name="Velamala V."/>
            <person name="Korchina V."/>
            <person name="Cai W."/>
            <person name="Liu W."/>
            <person name="Dai W."/>
            <person name="Zou X."/>
            <person name="Zhu Y."/>
            <person name="Zhang Y."/>
            <person name="Wu Y.-Q."/>
            <person name="Xin Y."/>
            <person name="Nazarath L."/>
            <person name="Kovar C."/>
            <person name="Han Y."/>
            <person name="Muzny D."/>
            <person name="Gibbs R."/>
        </authorList>
    </citation>
    <scope>NUCLEOTIDE SEQUENCE [LARGE SCALE GENOMIC DNA]</scope>
    <source>
        <strain evidence="4">Jacobina</strain>
    </source>
</reference>
<protein>
    <submittedName>
        <fullName evidence="2">Putative mucin-5ac isoform x1</fullName>
    </submittedName>
</protein>
<dbReference type="RefSeq" id="XP_055680526.1">
    <property type="nucleotide sequence ID" value="XM_055824551.1"/>
</dbReference>
<organism evidence="3 4">
    <name type="scientific">Lutzomyia longipalpis</name>
    <name type="common">Sand fly</name>
    <dbReference type="NCBI Taxonomy" id="7200"/>
    <lineage>
        <taxon>Eukaryota</taxon>
        <taxon>Metazoa</taxon>
        <taxon>Ecdysozoa</taxon>
        <taxon>Arthropoda</taxon>
        <taxon>Hexapoda</taxon>
        <taxon>Insecta</taxon>
        <taxon>Pterygota</taxon>
        <taxon>Neoptera</taxon>
        <taxon>Endopterygota</taxon>
        <taxon>Diptera</taxon>
        <taxon>Nematocera</taxon>
        <taxon>Psychodoidea</taxon>
        <taxon>Psychodidae</taxon>
        <taxon>Lutzomyia</taxon>
        <taxon>Lutzomyia</taxon>
    </lineage>
</organism>
<feature type="region of interest" description="Disordered" evidence="1">
    <location>
        <begin position="1"/>
        <end position="77"/>
    </location>
</feature>
<proteinExistence type="predicted"/>
<dbReference type="Proteomes" id="UP000092461">
    <property type="component" value="Unassembled WGS sequence"/>
</dbReference>
<feature type="compositionally biased region" description="Basic residues" evidence="1">
    <location>
        <begin position="182"/>
        <end position="194"/>
    </location>
</feature>
<reference evidence="2" key="2">
    <citation type="journal article" date="2020" name="BMC">
        <title>Leishmania infection induces a limited differential gene expression in the sand fly midgut.</title>
        <authorList>
            <person name="Coutinho-Abreu I.V."/>
            <person name="Serafim T.D."/>
            <person name="Meneses C."/>
            <person name="Kamhawi S."/>
            <person name="Oliveira F."/>
            <person name="Valenzuela J.G."/>
        </authorList>
    </citation>
    <scope>NUCLEOTIDE SEQUENCE</scope>
    <source>
        <strain evidence="2">Jacobina</strain>
        <tissue evidence="2">Midgut</tissue>
    </source>
</reference>
<dbReference type="AlphaFoldDB" id="A0A1B0CSM8"/>
<dbReference type="GeneID" id="129788450"/>
<dbReference type="EMBL" id="AJWK01026306">
    <property type="status" value="NOT_ANNOTATED_CDS"/>
    <property type="molecule type" value="Genomic_DNA"/>
</dbReference>
<reference evidence="3" key="3">
    <citation type="submission" date="2020-05" db="UniProtKB">
        <authorList>
            <consortium name="EnsemblMetazoa"/>
        </authorList>
    </citation>
    <scope>IDENTIFICATION</scope>
    <source>
        <strain evidence="3">Jacobina</strain>
    </source>
</reference>
<dbReference type="KEGG" id="lll:129788450"/>
<feature type="region of interest" description="Disordered" evidence="1">
    <location>
        <begin position="108"/>
        <end position="132"/>
    </location>
</feature>
<name>A0A1B0CSM8_LUTLO</name>
<dbReference type="EMBL" id="GITU01005857">
    <property type="protein sequence ID" value="MBC1174560.1"/>
    <property type="molecule type" value="Transcribed_RNA"/>
</dbReference>
<evidence type="ECO:0000313" key="3">
    <source>
        <dbReference type="EnsemblMetazoa" id="LLOJ007877-PA"/>
    </source>
</evidence>
<dbReference type="VEuPathDB" id="VectorBase:LLOJ007877"/>
<keyword evidence="4" id="KW-1185">Reference proteome</keyword>
<accession>A0A1B0CSM8</accession>
<dbReference type="EMBL" id="AJWK01026307">
    <property type="status" value="NOT_ANNOTATED_CDS"/>
    <property type="molecule type" value="Genomic_DNA"/>
</dbReference>
<sequence>MSSGKKKSSSSSGGGLRILWIPGRKKHNYKGRYEPTNKGQAHGGQHGRKIEPWSLGGSKGQRDLINSDDMPGTSDVPSVANMLPSTCMIGAAAGGGGGEIEALKDPSKLETVKEEDDRDHEHGFPEGGSNTATLILKDRKNGSCVSKTDDLDTIENLSEAEGTKKSTNDLTDGILYPNSVPSRRKGERKKKKKDKEKEDEGEEPNEKCVTCLYYTLMCCECTIS</sequence>
<dbReference type="VEuPathDB" id="VectorBase:LLONM1_003411"/>
<dbReference type="EnsemblMetazoa" id="LLOJ007877-RA">
    <property type="protein sequence ID" value="LLOJ007877-PA"/>
    <property type="gene ID" value="LLOJ007877"/>
</dbReference>
<evidence type="ECO:0000256" key="1">
    <source>
        <dbReference type="SAM" id="MobiDB-lite"/>
    </source>
</evidence>
<evidence type="ECO:0000313" key="4">
    <source>
        <dbReference type="Proteomes" id="UP000092461"/>
    </source>
</evidence>
<dbReference type="OrthoDB" id="6608749at2759"/>
<feature type="region of interest" description="Disordered" evidence="1">
    <location>
        <begin position="154"/>
        <end position="205"/>
    </location>
</feature>